<gene>
    <name evidence="3" type="ORF">EZS28_030527</name>
</gene>
<dbReference type="Proteomes" id="UP000324800">
    <property type="component" value="Unassembled WGS sequence"/>
</dbReference>
<evidence type="ECO:0000256" key="1">
    <source>
        <dbReference type="SAM" id="MobiDB-lite"/>
    </source>
</evidence>
<feature type="compositionally biased region" description="Basic and acidic residues" evidence="1">
    <location>
        <begin position="399"/>
        <end position="409"/>
    </location>
</feature>
<dbReference type="InterPro" id="IPR036397">
    <property type="entry name" value="RNaseH_sf"/>
</dbReference>
<dbReference type="InterPro" id="IPR012337">
    <property type="entry name" value="RNaseH-like_sf"/>
</dbReference>
<dbReference type="GO" id="GO:0000166">
    <property type="term" value="F:nucleotide binding"/>
    <property type="evidence" value="ECO:0007669"/>
    <property type="project" value="InterPro"/>
</dbReference>
<dbReference type="Gene3D" id="3.30.420.10">
    <property type="entry name" value="Ribonuclease H-like superfamily/Ribonuclease H"/>
    <property type="match status" value="1"/>
</dbReference>
<reference evidence="3 4" key="1">
    <citation type="submission" date="2019-03" db="EMBL/GenBank/DDBJ databases">
        <title>Single cell metagenomics reveals metabolic interactions within the superorganism composed of flagellate Streblomastix strix and complex community of Bacteroidetes bacteria on its surface.</title>
        <authorList>
            <person name="Treitli S.C."/>
            <person name="Kolisko M."/>
            <person name="Husnik F."/>
            <person name="Keeling P."/>
            <person name="Hampl V."/>
        </authorList>
    </citation>
    <scope>NUCLEOTIDE SEQUENCE [LARGE SCALE GENOMIC DNA]</scope>
    <source>
        <strain evidence="3">ST1C</strain>
    </source>
</reference>
<accession>A0A5J4UU92</accession>
<evidence type="ECO:0000313" key="4">
    <source>
        <dbReference type="Proteomes" id="UP000324800"/>
    </source>
</evidence>
<dbReference type="PROSITE" id="PS00116">
    <property type="entry name" value="DNA_POLYMERASE_B"/>
    <property type="match status" value="1"/>
</dbReference>
<dbReference type="InterPro" id="IPR017964">
    <property type="entry name" value="DNA-dir_DNA_pol_B_CS"/>
</dbReference>
<dbReference type="EMBL" id="SNRW01012347">
    <property type="protein sequence ID" value="KAA6373947.1"/>
    <property type="molecule type" value="Genomic_DNA"/>
</dbReference>
<protein>
    <recommendedName>
        <fullName evidence="2">Integrase catalytic domain-containing protein</fullName>
    </recommendedName>
</protein>
<dbReference type="PROSITE" id="PS50994">
    <property type="entry name" value="INTEGRASE"/>
    <property type="match status" value="1"/>
</dbReference>
<dbReference type="InterPro" id="IPR001584">
    <property type="entry name" value="Integrase_cat-core"/>
</dbReference>
<name>A0A5J4UU92_9EUKA</name>
<feature type="domain" description="Integrase catalytic" evidence="2">
    <location>
        <begin position="210"/>
        <end position="398"/>
    </location>
</feature>
<organism evidence="3 4">
    <name type="scientific">Streblomastix strix</name>
    <dbReference type="NCBI Taxonomy" id="222440"/>
    <lineage>
        <taxon>Eukaryota</taxon>
        <taxon>Metamonada</taxon>
        <taxon>Preaxostyla</taxon>
        <taxon>Oxymonadida</taxon>
        <taxon>Streblomastigidae</taxon>
        <taxon>Streblomastix</taxon>
    </lineage>
</organism>
<dbReference type="GO" id="GO:0003676">
    <property type="term" value="F:nucleic acid binding"/>
    <property type="evidence" value="ECO:0007669"/>
    <property type="project" value="InterPro"/>
</dbReference>
<evidence type="ECO:0000313" key="3">
    <source>
        <dbReference type="EMBL" id="KAA6373947.1"/>
    </source>
</evidence>
<comment type="caution">
    <text evidence="3">The sequence shown here is derived from an EMBL/GenBank/DDBJ whole genome shotgun (WGS) entry which is preliminary data.</text>
</comment>
<sequence length="409" mass="47408">MANTFLTDKQISENCFIVELEKKRCSCSTPLQVVQFTMDNSKYFYLNTYYNFLTPCLDMDYIHVIYGDTDSLCLAIAHDSWPIKDKKLWDQLYSQLFPSASNDNYYDMKKILGWNIESESTTCLTLAPNLLDSALYIYVNLHQNEHDQSSVPRLRNQPRTQAKNQLQERSSDSLKYPFKSKIDNFKKLHGKSPDKIQEIPPDFQIKPLSKLNRPYFSPKLGSWEIDLVFSMDERIIRANQIYLFCINISTKYLVVFPLRDKSAGQIKNVLQILVKNYHVTNIRGDGEKGFNGTILKSFCQEHKITSFFTDSKFTNHNRVVDSVTRTIRNGFGDDSQKFVDNDLINMAIVPKAQKGKWQFNVPVKSPEDQLQIFADNISKLKSPDELPQIPNLKLRKRKYATDEDAKQAQ</sequence>
<feature type="region of interest" description="Disordered" evidence="1">
    <location>
        <begin position="381"/>
        <end position="409"/>
    </location>
</feature>
<feature type="compositionally biased region" description="Polar residues" evidence="1">
    <location>
        <begin position="157"/>
        <end position="168"/>
    </location>
</feature>
<feature type="region of interest" description="Disordered" evidence="1">
    <location>
        <begin position="148"/>
        <end position="172"/>
    </location>
</feature>
<proteinExistence type="predicted"/>
<dbReference type="GO" id="GO:0015074">
    <property type="term" value="P:DNA integration"/>
    <property type="evidence" value="ECO:0007669"/>
    <property type="project" value="InterPro"/>
</dbReference>
<dbReference type="SUPFAM" id="SSF53098">
    <property type="entry name" value="Ribonuclease H-like"/>
    <property type="match status" value="1"/>
</dbReference>
<dbReference type="AlphaFoldDB" id="A0A5J4UU92"/>
<evidence type="ECO:0000259" key="2">
    <source>
        <dbReference type="PROSITE" id="PS50994"/>
    </source>
</evidence>